<dbReference type="eggNOG" id="COG2205">
    <property type="taxonomic scope" value="Bacteria"/>
</dbReference>
<dbReference type="STRING" id="314278.NB231_00570"/>
<dbReference type="SUPFAM" id="SSF47384">
    <property type="entry name" value="Homodimeric domain of signal transducing histidine kinase"/>
    <property type="match status" value="1"/>
</dbReference>
<dbReference type="SMART" id="SM00304">
    <property type="entry name" value="HAMP"/>
    <property type="match status" value="1"/>
</dbReference>
<dbReference type="PROSITE" id="PS50109">
    <property type="entry name" value="HIS_KIN"/>
    <property type="match status" value="1"/>
</dbReference>
<comment type="catalytic activity">
    <reaction evidence="1">
        <text>ATP + protein L-histidine = ADP + protein N-phospho-L-histidine.</text>
        <dbReference type="EC" id="2.7.13.3"/>
    </reaction>
</comment>
<evidence type="ECO:0000256" key="5">
    <source>
        <dbReference type="ARBA" id="ARBA00022679"/>
    </source>
</evidence>
<sequence>MSSLHTRLLLAATCILVVFIAATGLALDHAVYERTLHAERDKLQGLLYAVLGAAELDSDDVLTVALAQLPEGRLVQPQSGLYALLLDATAEVVWQSPSLLFPAPRVVAPAVGHWRFQNVSKTGFGPVFVLSFGIRWLGEDAGGRRYTVVALEDRTDFDAQLRQFRTNLWTWLIGAAVLLLVTQLLVLRWSLLPLGRLMQELRRIEAGERDTIGPSYPDELQPLVAALNAMLEHERRQRARYRNALADLAHSLKTPLSVLQGIAQSNERSSSAQRRVALEQLSRMGAIVDYQLKRAGAAGRQVLRRPVPLGPVVGRLIAALEKVYRDKTLEFELQIVPAALALRADADDLMEMLGNLLDNAAKWAQGRIGIRAERSAEQWVIQVDDDGPGFPAQALERLRERGARADTRTEGQGIGLAIVDELVQSYGGTLSAEPSPLGGARLVIRIPARSL</sequence>
<comment type="subcellular location">
    <subcellularLocation>
        <location evidence="2">Membrane</location>
    </subcellularLocation>
</comment>
<dbReference type="InterPro" id="IPR003594">
    <property type="entry name" value="HATPase_dom"/>
</dbReference>
<evidence type="ECO:0000256" key="11">
    <source>
        <dbReference type="SAM" id="Phobius"/>
    </source>
</evidence>
<gene>
    <name evidence="14" type="ORF">NB231_00570</name>
</gene>
<keyword evidence="6 11" id="KW-0812">Transmembrane</keyword>
<dbReference type="Proteomes" id="UP000003374">
    <property type="component" value="Unassembled WGS sequence"/>
</dbReference>
<reference evidence="14 15" key="1">
    <citation type="submission" date="2006-02" db="EMBL/GenBank/DDBJ databases">
        <authorList>
            <person name="Waterbury J."/>
            <person name="Ferriera S."/>
            <person name="Johnson J."/>
            <person name="Kravitz S."/>
            <person name="Halpern A."/>
            <person name="Remington K."/>
            <person name="Beeson K."/>
            <person name="Tran B."/>
            <person name="Rogers Y.-H."/>
            <person name="Friedman R."/>
            <person name="Venter J.C."/>
        </authorList>
    </citation>
    <scope>NUCLEOTIDE SEQUENCE [LARGE SCALE GENOMIC DNA]</scope>
    <source>
        <strain evidence="14 15">Nb-231</strain>
    </source>
</reference>
<dbReference type="AlphaFoldDB" id="A4BSS5"/>
<evidence type="ECO:0000313" key="14">
    <source>
        <dbReference type="EMBL" id="EAR21169.1"/>
    </source>
</evidence>
<feature type="domain" description="HAMP" evidence="13">
    <location>
        <begin position="188"/>
        <end position="239"/>
    </location>
</feature>
<dbReference type="RefSeq" id="WP_004998756.1">
    <property type="nucleotide sequence ID" value="NZ_CH672427.1"/>
</dbReference>
<dbReference type="OrthoDB" id="9809567at2"/>
<dbReference type="CDD" id="cd00082">
    <property type="entry name" value="HisKA"/>
    <property type="match status" value="1"/>
</dbReference>
<dbReference type="GO" id="GO:0000155">
    <property type="term" value="F:phosphorelay sensor kinase activity"/>
    <property type="evidence" value="ECO:0007669"/>
    <property type="project" value="InterPro"/>
</dbReference>
<dbReference type="InterPro" id="IPR050428">
    <property type="entry name" value="TCS_sensor_his_kinase"/>
</dbReference>
<dbReference type="InterPro" id="IPR005467">
    <property type="entry name" value="His_kinase_dom"/>
</dbReference>
<dbReference type="Gene3D" id="3.30.565.10">
    <property type="entry name" value="Histidine kinase-like ATPase, C-terminal domain"/>
    <property type="match status" value="1"/>
</dbReference>
<keyword evidence="5" id="KW-0808">Transferase</keyword>
<evidence type="ECO:0000256" key="3">
    <source>
        <dbReference type="ARBA" id="ARBA00012438"/>
    </source>
</evidence>
<keyword evidence="8 11" id="KW-1133">Transmembrane helix</keyword>
<keyword evidence="10 11" id="KW-0472">Membrane</keyword>
<dbReference type="EC" id="2.7.13.3" evidence="3"/>
<evidence type="ECO:0000256" key="7">
    <source>
        <dbReference type="ARBA" id="ARBA00022777"/>
    </source>
</evidence>
<evidence type="ECO:0000256" key="10">
    <source>
        <dbReference type="ARBA" id="ARBA00023136"/>
    </source>
</evidence>
<feature type="domain" description="Histidine kinase" evidence="12">
    <location>
        <begin position="247"/>
        <end position="450"/>
    </location>
</feature>
<evidence type="ECO:0000256" key="9">
    <source>
        <dbReference type="ARBA" id="ARBA00023012"/>
    </source>
</evidence>
<dbReference type="Pfam" id="PF00672">
    <property type="entry name" value="HAMP"/>
    <property type="match status" value="1"/>
</dbReference>
<dbReference type="EMBL" id="AAOF01000011">
    <property type="protein sequence ID" value="EAR21169.1"/>
    <property type="molecule type" value="Genomic_DNA"/>
</dbReference>
<keyword evidence="9" id="KW-0902">Two-component regulatory system</keyword>
<dbReference type="GO" id="GO:0005886">
    <property type="term" value="C:plasma membrane"/>
    <property type="evidence" value="ECO:0007669"/>
    <property type="project" value="TreeGrafter"/>
</dbReference>
<comment type="caution">
    <text evidence="14">The sequence shown here is derived from an EMBL/GenBank/DDBJ whole genome shotgun (WGS) entry which is preliminary data.</text>
</comment>
<proteinExistence type="predicted"/>
<evidence type="ECO:0000256" key="1">
    <source>
        <dbReference type="ARBA" id="ARBA00000085"/>
    </source>
</evidence>
<dbReference type="SUPFAM" id="SSF55874">
    <property type="entry name" value="ATPase domain of HSP90 chaperone/DNA topoisomerase II/histidine kinase"/>
    <property type="match status" value="1"/>
</dbReference>
<protein>
    <recommendedName>
        <fullName evidence="3">histidine kinase</fullName>
        <ecNumber evidence="3">2.7.13.3</ecNumber>
    </recommendedName>
</protein>
<dbReference type="InterPro" id="IPR003660">
    <property type="entry name" value="HAMP_dom"/>
</dbReference>
<keyword evidence="4" id="KW-0597">Phosphoprotein</keyword>
<dbReference type="PANTHER" id="PTHR45436">
    <property type="entry name" value="SENSOR HISTIDINE KINASE YKOH"/>
    <property type="match status" value="1"/>
</dbReference>
<dbReference type="SMART" id="SM00387">
    <property type="entry name" value="HATPase_c"/>
    <property type="match status" value="1"/>
</dbReference>
<dbReference type="PANTHER" id="PTHR45436:SF4">
    <property type="entry name" value="SENSOR PROTEIN PHOQ"/>
    <property type="match status" value="1"/>
</dbReference>
<dbReference type="InterPro" id="IPR036890">
    <property type="entry name" value="HATPase_C_sf"/>
</dbReference>
<dbReference type="InterPro" id="IPR004358">
    <property type="entry name" value="Sig_transdc_His_kin-like_C"/>
</dbReference>
<evidence type="ECO:0000259" key="13">
    <source>
        <dbReference type="PROSITE" id="PS50885"/>
    </source>
</evidence>
<keyword evidence="7 14" id="KW-0418">Kinase</keyword>
<keyword evidence="15" id="KW-1185">Reference proteome</keyword>
<evidence type="ECO:0000256" key="4">
    <source>
        <dbReference type="ARBA" id="ARBA00022553"/>
    </source>
</evidence>
<dbReference type="PRINTS" id="PR00344">
    <property type="entry name" value="BCTRLSENSOR"/>
</dbReference>
<evidence type="ECO:0000256" key="6">
    <source>
        <dbReference type="ARBA" id="ARBA00022692"/>
    </source>
</evidence>
<dbReference type="Pfam" id="PF02518">
    <property type="entry name" value="HATPase_c"/>
    <property type="match status" value="1"/>
</dbReference>
<name>A4BSS5_9GAMM</name>
<accession>A4BSS5</accession>
<organism evidence="14 15">
    <name type="scientific">Nitrococcus mobilis Nb-231</name>
    <dbReference type="NCBI Taxonomy" id="314278"/>
    <lineage>
        <taxon>Bacteria</taxon>
        <taxon>Pseudomonadati</taxon>
        <taxon>Pseudomonadota</taxon>
        <taxon>Gammaproteobacteria</taxon>
        <taxon>Chromatiales</taxon>
        <taxon>Ectothiorhodospiraceae</taxon>
        <taxon>Nitrococcus</taxon>
    </lineage>
</organism>
<dbReference type="HOGENOM" id="CLU_000445_42_2_6"/>
<dbReference type="PROSITE" id="PS50885">
    <property type="entry name" value="HAMP"/>
    <property type="match status" value="1"/>
</dbReference>
<evidence type="ECO:0000313" key="15">
    <source>
        <dbReference type="Proteomes" id="UP000003374"/>
    </source>
</evidence>
<evidence type="ECO:0000256" key="2">
    <source>
        <dbReference type="ARBA" id="ARBA00004370"/>
    </source>
</evidence>
<evidence type="ECO:0000259" key="12">
    <source>
        <dbReference type="PROSITE" id="PS50109"/>
    </source>
</evidence>
<feature type="transmembrane region" description="Helical" evidence="11">
    <location>
        <begin position="168"/>
        <end position="191"/>
    </location>
</feature>
<evidence type="ECO:0000256" key="8">
    <source>
        <dbReference type="ARBA" id="ARBA00022989"/>
    </source>
</evidence>
<dbReference type="InterPro" id="IPR003661">
    <property type="entry name" value="HisK_dim/P_dom"/>
</dbReference>
<dbReference type="Gene3D" id="1.10.287.130">
    <property type="match status" value="1"/>
</dbReference>
<dbReference type="InterPro" id="IPR036097">
    <property type="entry name" value="HisK_dim/P_sf"/>
</dbReference>
<dbReference type="GO" id="GO:0005524">
    <property type="term" value="F:ATP binding"/>
    <property type="evidence" value="ECO:0007669"/>
    <property type="project" value="UniProtKB-KW"/>
</dbReference>